<organism evidence="2">
    <name type="scientific">Rhipicephalus microplus</name>
    <name type="common">Cattle tick</name>
    <name type="synonym">Boophilus microplus</name>
    <dbReference type="NCBI Taxonomy" id="6941"/>
    <lineage>
        <taxon>Eukaryota</taxon>
        <taxon>Metazoa</taxon>
        <taxon>Ecdysozoa</taxon>
        <taxon>Arthropoda</taxon>
        <taxon>Chelicerata</taxon>
        <taxon>Arachnida</taxon>
        <taxon>Acari</taxon>
        <taxon>Parasitiformes</taxon>
        <taxon>Ixodida</taxon>
        <taxon>Ixodoidea</taxon>
        <taxon>Ixodidae</taxon>
        <taxon>Rhipicephalinae</taxon>
        <taxon>Rhipicephalus</taxon>
        <taxon>Boophilus</taxon>
    </lineage>
</organism>
<dbReference type="PANTHER" id="PTHR22666">
    <property type="entry name" value="MYB_SANT-LIKE DNA-BINDING DOMAIN-CONTAINING PROTEIN 1"/>
    <property type="match status" value="1"/>
</dbReference>
<name>A0A6M2CU91_RHIMP</name>
<reference evidence="2" key="1">
    <citation type="submission" date="2019-09" db="EMBL/GenBank/DDBJ databases">
        <title>Organ-specific transcriptomic study of the physiology of the cattle tick, Rhipicephalus microplus.</title>
        <authorList>
            <person name="Tirloni L."/>
            <person name="Braz G."/>
            <person name="Gandara A.C.P."/>
            <person name="Sabadin G.A."/>
            <person name="da Silva R.M."/>
            <person name="Guizzo M.G."/>
            <person name="Machado J.A."/>
            <person name="Costa E.P."/>
            <person name="Gomes H.F."/>
            <person name="Moraes J."/>
            <person name="Mota M.B.S."/>
            <person name="Mesquita R.D."/>
            <person name="Alvarenga P.H."/>
            <person name="Alves F."/>
            <person name="Seixas A."/>
            <person name="da Fonseca R.N."/>
            <person name="Fogaca A."/>
            <person name="Logullo C."/>
            <person name="Tanaka A."/>
            <person name="Daffre S."/>
            <person name="Termignoni C."/>
            <person name="Vaz I.S.Jr."/>
            <person name="Oliveira P.L."/>
            <person name="Ribeiro J.M."/>
        </authorList>
    </citation>
    <scope>NUCLEOTIDE SEQUENCE</scope>
    <source>
        <strain evidence="2">Porto Alegre</strain>
    </source>
</reference>
<dbReference type="InterPro" id="IPR026095">
    <property type="entry name" value="Myb/SANT-like_DNA-bd_dom_prot"/>
</dbReference>
<dbReference type="PANTHER" id="PTHR22666:SF3">
    <property type="entry name" value="MYB_SANT-LIKE DNA-BINDING DOMAIN-CONTAINING PROTEIN 1"/>
    <property type="match status" value="1"/>
</dbReference>
<dbReference type="InterPro" id="IPR044822">
    <property type="entry name" value="Myb_DNA-bind_4"/>
</dbReference>
<dbReference type="GO" id="GO:0045893">
    <property type="term" value="P:positive regulation of DNA-templated transcription"/>
    <property type="evidence" value="ECO:0007669"/>
    <property type="project" value="TreeGrafter"/>
</dbReference>
<evidence type="ECO:0000259" key="1">
    <source>
        <dbReference type="Pfam" id="PF13837"/>
    </source>
</evidence>
<feature type="domain" description="Myb/SANT-like DNA-binding" evidence="1">
    <location>
        <begin position="18"/>
        <end position="103"/>
    </location>
</feature>
<proteinExistence type="predicted"/>
<dbReference type="Gene3D" id="1.10.10.60">
    <property type="entry name" value="Homeodomain-like"/>
    <property type="match status" value="1"/>
</dbReference>
<dbReference type="AlphaFoldDB" id="A0A6M2CU91"/>
<dbReference type="VEuPathDB" id="VectorBase:LOC119171858"/>
<dbReference type="EMBL" id="GHWJ01004359">
    <property type="protein sequence ID" value="NOV37096.1"/>
    <property type="molecule type" value="Transcribed_RNA"/>
</dbReference>
<evidence type="ECO:0000313" key="2">
    <source>
        <dbReference type="EMBL" id="NOV37096.1"/>
    </source>
</evidence>
<dbReference type="Pfam" id="PF13837">
    <property type="entry name" value="Myb_DNA-bind_4"/>
    <property type="match status" value="1"/>
</dbReference>
<accession>A0A6M2CU91</accession>
<dbReference type="GO" id="GO:0016604">
    <property type="term" value="C:nuclear body"/>
    <property type="evidence" value="ECO:0007669"/>
    <property type="project" value="TreeGrafter"/>
</dbReference>
<protein>
    <submittedName>
        <fullName evidence="2">Putative transcription factor gt-2 ovary overexpressed</fullName>
    </submittedName>
</protein>
<dbReference type="OrthoDB" id="6493590at2759"/>
<sequence length="303" mass="34629">MNVASRNSSLGTTAKTSRSAWSERETMLLIDLWETYYEDLRKTKHNGAVYLEIAFRLRESGYNKSKKQVQHKIDNMTQMYRKWTRRGNKPARPSWPFYRPIHRLMQKFKPKVIAASEEQRAVPMQSDEIVQQVTDEAFPGPTETEHLLPDIPSPPTHLIRQLDVHLKQELRDEDASERSVGGQVEANGGITAHFRHRHEDRLASEFIESASTGTVDILKEILEEQKNLRLSIEDSQRRTHLLLAFVVAAFTQPESYLQVYCSIVLRLTQVLIVCLPQVNEQHSLSFGPGTTGSLGSGIERNIP</sequence>